<dbReference type="AlphaFoldDB" id="D7AX68"/>
<protein>
    <submittedName>
        <fullName evidence="1">Uncharacterized protein</fullName>
    </submittedName>
</protein>
<gene>
    <name evidence="1" type="ordered locus">Ndas_4449</name>
</gene>
<dbReference type="EMBL" id="CP002040">
    <property type="protein sequence ID" value="ADH69838.1"/>
    <property type="molecule type" value="Genomic_DNA"/>
</dbReference>
<dbReference type="GeneID" id="91486988"/>
<name>D7AX68_NOCDD</name>
<dbReference type="RefSeq" id="WP_013155445.1">
    <property type="nucleotide sequence ID" value="NC_014210.1"/>
</dbReference>
<sequence>MTAQPTEPTTATTTRDLRCQAVQILARLLSEDLPEITWQVYEVSRFLDLYTGRPQDHEVLNGHADSQQAVRAWADYLGTSVSLRHGDTPQASAVIDGVGVRVWCAPEHRDDLAEGQV</sequence>
<proteinExistence type="predicted"/>
<evidence type="ECO:0000313" key="2">
    <source>
        <dbReference type="Proteomes" id="UP000002219"/>
    </source>
</evidence>
<organism evidence="1 2">
    <name type="scientific">Nocardiopsis dassonvillei (strain ATCC 23218 / DSM 43111 / CIP 107115 / JCM 7437 / KCTC 9190 / NBRC 14626 / NCTC 10488 / NRRL B-5397 / IMRU 509)</name>
    <name type="common">Actinomadura dassonvillei</name>
    <dbReference type="NCBI Taxonomy" id="446468"/>
    <lineage>
        <taxon>Bacteria</taxon>
        <taxon>Bacillati</taxon>
        <taxon>Actinomycetota</taxon>
        <taxon>Actinomycetes</taxon>
        <taxon>Streptosporangiales</taxon>
        <taxon>Nocardiopsidaceae</taxon>
        <taxon>Nocardiopsis</taxon>
    </lineage>
</organism>
<dbReference type="STRING" id="446468.Ndas_4449"/>
<dbReference type="HOGENOM" id="CLU_2082353_0_0_11"/>
<dbReference type="Proteomes" id="UP000002219">
    <property type="component" value="Chromosome 1"/>
</dbReference>
<evidence type="ECO:0000313" key="1">
    <source>
        <dbReference type="EMBL" id="ADH69838.1"/>
    </source>
</evidence>
<dbReference type="KEGG" id="nda:Ndas_4449"/>
<accession>D7AX68</accession>
<dbReference type="OrthoDB" id="3429804at2"/>
<keyword evidence="2" id="KW-1185">Reference proteome</keyword>
<reference evidence="1 2" key="1">
    <citation type="journal article" date="2010" name="Stand. Genomic Sci.">
        <title>Complete genome sequence of Nocardiopsis dassonvillei type strain (IMRU 509).</title>
        <authorList>
            <person name="Sun H."/>
            <person name="Lapidus A."/>
            <person name="Nolan M."/>
            <person name="Lucas S."/>
            <person name="Del Rio T.G."/>
            <person name="Tice H."/>
            <person name="Cheng J.F."/>
            <person name="Tapia R."/>
            <person name="Han C."/>
            <person name="Goodwin L."/>
            <person name="Pitluck S."/>
            <person name="Pagani I."/>
            <person name="Ivanova N."/>
            <person name="Mavromatis K."/>
            <person name="Mikhailova N."/>
            <person name="Pati A."/>
            <person name="Chen A."/>
            <person name="Palaniappan K."/>
            <person name="Land M."/>
            <person name="Hauser L."/>
            <person name="Chang Y.J."/>
            <person name="Jeffries C.D."/>
            <person name="Djao O.D."/>
            <person name="Rohde M."/>
            <person name="Sikorski J."/>
            <person name="Goker M."/>
            <person name="Woyke T."/>
            <person name="Bristow J."/>
            <person name="Eisen J.A."/>
            <person name="Markowitz V."/>
            <person name="Hugenholtz P."/>
            <person name="Kyrpides N.C."/>
            <person name="Klenk H.P."/>
        </authorList>
    </citation>
    <scope>NUCLEOTIDE SEQUENCE [LARGE SCALE GENOMIC DNA]</scope>
    <source>
        <strain evidence="2">ATCC 23218 / DSM 43111 / CIP 107115 / JCM 7437 / KCTC 9190 / NBRC 14626 / NCTC 10488 / NRRL B-5397 / IMRU 509</strain>
    </source>
</reference>